<comment type="cofactor">
    <cofactor evidence="6">
        <name>Mg(2+)</name>
        <dbReference type="ChEBI" id="CHEBI:18420"/>
    </cofactor>
    <text evidence="6">Binds 1 Mg(2+) ion per monomer.</text>
</comment>
<evidence type="ECO:0000256" key="5">
    <source>
        <dbReference type="ARBA" id="ARBA00048200"/>
    </source>
</evidence>
<evidence type="ECO:0000256" key="3">
    <source>
        <dbReference type="ARBA" id="ARBA00012929"/>
    </source>
</evidence>
<dbReference type="InterPro" id="IPR036291">
    <property type="entry name" value="NAD(P)-bd_dom_sf"/>
</dbReference>
<sequence length="308" mass="32977">MSTTVRKLPSNPVILVTGANGQVGFELARSLAPLGQVEAVDRRACDLSDAAAIARMLDRMRPDLIVNAGAYTAVDKAEADADTAFAVNARAPQLLAAAAASMGVRMIHYSTDYVFDGEKTGWYTEDDVPAPRSVYGRSKLEGEQAVAASGCDYWIFRTSWVFGLHGGNFAKTMLRLASERDTLRVVADQFGAPTPAWLIADVTAQAISRGWSAAAGKQVGSGVFHLCASGETSWHGYASLLLARAAERGARLRVQASAVEPIPASTYPVAAARPANSRLDTGKLREQFGLTMPDWRVGVQRLVDQIYS</sequence>
<evidence type="ECO:0000256" key="2">
    <source>
        <dbReference type="ARBA" id="ARBA00010944"/>
    </source>
</evidence>
<keyword evidence="6" id="KW-0521">NADP</keyword>
<comment type="catalytic activity">
    <reaction evidence="5 6">
        <text>dTDP-beta-L-rhamnose + NADP(+) = dTDP-4-dehydro-beta-L-rhamnose + NADPH + H(+)</text>
        <dbReference type="Rhea" id="RHEA:21796"/>
        <dbReference type="ChEBI" id="CHEBI:15378"/>
        <dbReference type="ChEBI" id="CHEBI:57510"/>
        <dbReference type="ChEBI" id="CHEBI:57783"/>
        <dbReference type="ChEBI" id="CHEBI:58349"/>
        <dbReference type="ChEBI" id="CHEBI:62830"/>
        <dbReference type="EC" id="1.1.1.133"/>
    </reaction>
</comment>
<dbReference type="GO" id="GO:0008831">
    <property type="term" value="F:dTDP-4-dehydrorhamnose reductase activity"/>
    <property type="evidence" value="ECO:0007669"/>
    <property type="project" value="UniProtKB-EC"/>
</dbReference>
<dbReference type="NCBIfam" id="TIGR01214">
    <property type="entry name" value="rmlD"/>
    <property type="match status" value="1"/>
</dbReference>
<comment type="function">
    <text evidence="6">Catalyzes the reduction of dTDP-6-deoxy-L-lyxo-4-hexulose to yield dTDP-L-rhamnose.</text>
</comment>
<evidence type="ECO:0000259" key="7">
    <source>
        <dbReference type="Pfam" id="PF04321"/>
    </source>
</evidence>
<dbReference type="InterPro" id="IPR029903">
    <property type="entry name" value="RmlD-like-bd"/>
</dbReference>
<keyword evidence="9" id="KW-1185">Reference proteome</keyword>
<dbReference type="InterPro" id="IPR005913">
    <property type="entry name" value="dTDP_dehydrorham_reduct"/>
</dbReference>
<protein>
    <recommendedName>
        <fullName evidence="4 6">dTDP-4-dehydrorhamnose reductase</fullName>
        <ecNumber evidence="3 6">1.1.1.133</ecNumber>
    </recommendedName>
</protein>
<dbReference type="Pfam" id="PF04321">
    <property type="entry name" value="RmlD_sub_bind"/>
    <property type="match status" value="1"/>
</dbReference>
<dbReference type="EC" id="1.1.1.133" evidence="3 6"/>
<organism evidence="8 9">
    <name type="scientific">Cupriavidus numazuensis</name>
    <dbReference type="NCBI Taxonomy" id="221992"/>
    <lineage>
        <taxon>Bacteria</taxon>
        <taxon>Pseudomonadati</taxon>
        <taxon>Pseudomonadota</taxon>
        <taxon>Betaproteobacteria</taxon>
        <taxon>Burkholderiales</taxon>
        <taxon>Burkholderiaceae</taxon>
        <taxon>Cupriavidus</taxon>
    </lineage>
</organism>
<dbReference type="NCBIfam" id="NF007440">
    <property type="entry name" value="PRK09987.1"/>
    <property type="match status" value="1"/>
</dbReference>
<keyword evidence="6 8" id="KW-0560">Oxidoreductase</keyword>
<evidence type="ECO:0000313" key="8">
    <source>
        <dbReference type="EMBL" id="CAG2158763.1"/>
    </source>
</evidence>
<evidence type="ECO:0000256" key="1">
    <source>
        <dbReference type="ARBA" id="ARBA00004781"/>
    </source>
</evidence>
<dbReference type="EMBL" id="CAJPVI010000049">
    <property type="protein sequence ID" value="CAG2158763.1"/>
    <property type="molecule type" value="Genomic_DNA"/>
</dbReference>
<evidence type="ECO:0000313" key="9">
    <source>
        <dbReference type="Proteomes" id="UP000672657"/>
    </source>
</evidence>
<evidence type="ECO:0000256" key="4">
    <source>
        <dbReference type="ARBA" id="ARBA00017099"/>
    </source>
</evidence>
<comment type="similarity">
    <text evidence="2 6">Belongs to the dTDP-4-dehydrorhamnose reductase family.</text>
</comment>
<dbReference type="RefSeq" id="WP_211957019.1">
    <property type="nucleotide sequence ID" value="NZ_CAJPVI010000049.1"/>
</dbReference>
<name>A0ABN7Q9C9_9BURK</name>
<dbReference type="PANTHER" id="PTHR10491">
    <property type="entry name" value="DTDP-4-DEHYDRORHAMNOSE REDUCTASE"/>
    <property type="match status" value="1"/>
</dbReference>
<feature type="domain" description="RmlD-like substrate binding" evidence="7">
    <location>
        <begin position="14"/>
        <end position="306"/>
    </location>
</feature>
<comment type="pathway">
    <text evidence="1 6">Carbohydrate biosynthesis; dTDP-L-rhamnose biosynthesis.</text>
</comment>
<evidence type="ECO:0000256" key="6">
    <source>
        <dbReference type="RuleBase" id="RU364082"/>
    </source>
</evidence>
<dbReference type="PANTHER" id="PTHR10491:SF4">
    <property type="entry name" value="METHIONINE ADENOSYLTRANSFERASE 2 SUBUNIT BETA"/>
    <property type="match status" value="1"/>
</dbReference>
<proteinExistence type="inferred from homology"/>
<dbReference type="Proteomes" id="UP000672657">
    <property type="component" value="Unassembled WGS sequence"/>
</dbReference>
<accession>A0ABN7Q9C9</accession>
<comment type="caution">
    <text evidence="8">The sequence shown here is derived from an EMBL/GenBank/DDBJ whole genome shotgun (WGS) entry which is preliminary data.</text>
</comment>
<gene>
    <name evidence="8" type="primary">rfbD</name>
    <name evidence="8" type="ORF">LMG26411_06181</name>
</gene>
<reference evidence="8 9" key="1">
    <citation type="submission" date="2021-03" db="EMBL/GenBank/DDBJ databases">
        <authorList>
            <person name="Peeters C."/>
        </authorList>
    </citation>
    <scope>NUCLEOTIDE SEQUENCE [LARGE SCALE GENOMIC DNA]</scope>
    <source>
        <strain evidence="8 9">LMG 26411</strain>
    </source>
</reference>
<dbReference type="Gene3D" id="3.40.50.720">
    <property type="entry name" value="NAD(P)-binding Rossmann-like Domain"/>
    <property type="match status" value="1"/>
</dbReference>
<dbReference type="CDD" id="cd05254">
    <property type="entry name" value="dTDP_HR_like_SDR_e"/>
    <property type="match status" value="1"/>
</dbReference>
<dbReference type="SUPFAM" id="SSF51735">
    <property type="entry name" value="NAD(P)-binding Rossmann-fold domains"/>
    <property type="match status" value="1"/>
</dbReference>
<dbReference type="Gene3D" id="3.90.25.10">
    <property type="entry name" value="UDP-galactose 4-epimerase, domain 1"/>
    <property type="match status" value="1"/>
</dbReference>